<dbReference type="PRINTS" id="PR00598">
    <property type="entry name" value="HTHMARR"/>
</dbReference>
<dbReference type="InterPro" id="IPR000835">
    <property type="entry name" value="HTH_MarR-typ"/>
</dbReference>
<dbReference type="Pfam" id="PF12802">
    <property type="entry name" value="MarR_2"/>
    <property type="match status" value="1"/>
</dbReference>
<dbReference type="EMBL" id="JBHTIW010000035">
    <property type="protein sequence ID" value="MFD0923474.1"/>
    <property type="molecule type" value="Genomic_DNA"/>
</dbReference>
<dbReference type="SMART" id="SM00347">
    <property type="entry name" value="HTH_MARR"/>
    <property type="match status" value="1"/>
</dbReference>
<dbReference type="InterPro" id="IPR039422">
    <property type="entry name" value="MarR/SlyA-like"/>
</dbReference>
<comment type="caution">
    <text evidence="2">The sequence shown here is derived from an EMBL/GenBank/DDBJ whole genome shotgun (WGS) entry which is preliminary data.</text>
</comment>
<reference evidence="3" key="1">
    <citation type="journal article" date="2019" name="Int. J. Syst. Evol. Microbiol.">
        <title>The Global Catalogue of Microorganisms (GCM) 10K type strain sequencing project: providing services to taxonomists for standard genome sequencing and annotation.</title>
        <authorList>
            <consortium name="The Broad Institute Genomics Platform"/>
            <consortium name="The Broad Institute Genome Sequencing Center for Infectious Disease"/>
            <person name="Wu L."/>
            <person name="Ma J."/>
        </authorList>
    </citation>
    <scope>NUCLEOTIDE SEQUENCE [LARGE SCALE GENOMIC DNA]</scope>
    <source>
        <strain evidence="3">CCUG 56401</strain>
    </source>
</reference>
<protein>
    <submittedName>
        <fullName evidence="2">MarR family winged helix-turn-helix transcriptional regulator</fullName>
    </submittedName>
</protein>
<dbReference type="PANTHER" id="PTHR33164">
    <property type="entry name" value="TRANSCRIPTIONAL REGULATOR, MARR FAMILY"/>
    <property type="match status" value="1"/>
</dbReference>
<dbReference type="InterPro" id="IPR036390">
    <property type="entry name" value="WH_DNA-bd_sf"/>
</dbReference>
<feature type="domain" description="HTH marR-type" evidence="1">
    <location>
        <begin position="4"/>
        <end position="137"/>
    </location>
</feature>
<dbReference type="PROSITE" id="PS50995">
    <property type="entry name" value="HTH_MARR_2"/>
    <property type="match status" value="1"/>
</dbReference>
<name>A0ABW3G3N4_9PSEU</name>
<proteinExistence type="predicted"/>
<dbReference type="Gene3D" id="1.10.10.10">
    <property type="entry name" value="Winged helix-like DNA-binding domain superfamily/Winged helix DNA-binding domain"/>
    <property type="match status" value="1"/>
</dbReference>
<dbReference type="InterPro" id="IPR036388">
    <property type="entry name" value="WH-like_DNA-bd_sf"/>
</dbReference>
<evidence type="ECO:0000313" key="2">
    <source>
        <dbReference type="EMBL" id="MFD0923474.1"/>
    </source>
</evidence>
<evidence type="ECO:0000313" key="3">
    <source>
        <dbReference type="Proteomes" id="UP001597018"/>
    </source>
</evidence>
<dbReference type="SUPFAM" id="SSF46785">
    <property type="entry name" value="Winged helix' DNA-binding domain"/>
    <property type="match status" value="1"/>
</dbReference>
<dbReference type="PANTHER" id="PTHR33164:SF43">
    <property type="entry name" value="HTH-TYPE TRANSCRIPTIONAL REPRESSOR YETL"/>
    <property type="match status" value="1"/>
</dbReference>
<gene>
    <name evidence="2" type="ORF">ACFQ16_27330</name>
</gene>
<keyword evidence="3" id="KW-1185">Reference proteome</keyword>
<evidence type="ECO:0000259" key="1">
    <source>
        <dbReference type="PROSITE" id="PS50995"/>
    </source>
</evidence>
<sequence length="155" mass="16625">MHAAEELRYLILAAQREGNRLLAQALRPLGLTPAQAEVIRILSDHQPLTLNGLGELLVCDSGQSPSRLIGRLVAKGFIERQPSDTDRRAVELTLTGEGTDLAEQVTQAEDNLYAAISTALDQQDTRPLADVLWTLVAGTPAGQALARRAGKANGH</sequence>
<organism evidence="2 3">
    <name type="scientific">Saccharopolyspora rosea</name>
    <dbReference type="NCBI Taxonomy" id="524884"/>
    <lineage>
        <taxon>Bacteria</taxon>
        <taxon>Bacillati</taxon>
        <taxon>Actinomycetota</taxon>
        <taxon>Actinomycetes</taxon>
        <taxon>Pseudonocardiales</taxon>
        <taxon>Pseudonocardiaceae</taxon>
        <taxon>Saccharopolyspora</taxon>
    </lineage>
</organism>
<dbReference type="Proteomes" id="UP001597018">
    <property type="component" value="Unassembled WGS sequence"/>
</dbReference>
<dbReference type="RefSeq" id="WP_345601627.1">
    <property type="nucleotide sequence ID" value="NZ_BAABLT010000041.1"/>
</dbReference>
<accession>A0ABW3G3N4</accession>